<evidence type="ECO:0000313" key="2">
    <source>
        <dbReference type="EMBL" id="GAI76310.1"/>
    </source>
</evidence>
<dbReference type="PROSITE" id="PS51257">
    <property type="entry name" value="PROKAR_LIPOPROTEIN"/>
    <property type="match status" value="1"/>
</dbReference>
<proteinExistence type="predicted"/>
<feature type="transmembrane region" description="Helical" evidence="1">
    <location>
        <begin position="7"/>
        <end position="34"/>
    </location>
</feature>
<reference evidence="2" key="1">
    <citation type="journal article" date="2014" name="Front. Microbiol.">
        <title>High frequency of phylogenetically diverse reductive dehalogenase-homologous genes in deep subseafloor sedimentary metagenomes.</title>
        <authorList>
            <person name="Kawai M."/>
            <person name="Futagami T."/>
            <person name="Toyoda A."/>
            <person name="Takaki Y."/>
            <person name="Nishi S."/>
            <person name="Hori S."/>
            <person name="Arai W."/>
            <person name="Tsubouchi T."/>
            <person name="Morono Y."/>
            <person name="Uchiyama I."/>
            <person name="Ito T."/>
            <person name="Fujiyama A."/>
            <person name="Inagaki F."/>
            <person name="Takami H."/>
        </authorList>
    </citation>
    <scope>NUCLEOTIDE SEQUENCE</scope>
    <source>
        <strain evidence="2">Expedition CK06-06</strain>
    </source>
</reference>
<protein>
    <submittedName>
        <fullName evidence="2">Uncharacterized protein</fullName>
    </submittedName>
</protein>
<gene>
    <name evidence="2" type="ORF">S12H4_18444</name>
</gene>
<comment type="caution">
    <text evidence="2">The sequence shown here is derived from an EMBL/GenBank/DDBJ whole genome shotgun (WGS) entry which is preliminary data.</text>
</comment>
<dbReference type="AlphaFoldDB" id="X1SLR0"/>
<keyword evidence="1" id="KW-1133">Transmembrane helix</keyword>
<sequence>MKEMRDFYYGLLVVILSPVILPCMLIACIASVIAEVGKDFHDPNGAKEYWERKDRIAAMNKEKR</sequence>
<name>X1SLR0_9ZZZZ</name>
<evidence type="ECO:0000256" key="1">
    <source>
        <dbReference type="SAM" id="Phobius"/>
    </source>
</evidence>
<organism evidence="2">
    <name type="scientific">marine sediment metagenome</name>
    <dbReference type="NCBI Taxonomy" id="412755"/>
    <lineage>
        <taxon>unclassified sequences</taxon>
        <taxon>metagenomes</taxon>
        <taxon>ecological metagenomes</taxon>
    </lineage>
</organism>
<keyword evidence="1" id="KW-0812">Transmembrane</keyword>
<dbReference type="EMBL" id="BARW01009110">
    <property type="protein sequence ID" value="GAI76310.1"/>
    <property type="molecule type" value="Genomic_DNA"/>
</dbReference>
<keyword evidence="1" id="KW-0472">Membrane</keyword>
<accession>X1SLR0</accession>